<name>A0A1G5BGY2_9RHOB</name>
<gene>
    <name evidence="1" type="ORF">SAMN05660710_00140</name>
</gene>
<dbReference type="GO" id="GO:0016020">
    <property type="term" value="C:membrane"/>
    <property type="evidence" value="ECO:0007669"/>
    <property type="project" value="InterPro"/>
</dbReference>
<dbReference type="GO" id="GO:0008233">
    <property type="term" value="F:peptidase activity"/>
    <property type="evidence" value="ECO:0007669"/>
    <property type="project" value="UniProtKB-KW"/>
</dbReference>
<dbReference type="Proteomes" id="UP000199502">
    <property type="component" value="Unassembled WGS sequence"/>
</dbReference>
<organism evidence="1 2">
    <name type="scientific">Paracoccus tibetensis</name>
    <dbReference type="NCBI Taxonomy" id="336292"/>
    <lineage>
        <taxon>Bacteria</taxon>
        <taxon>Pseudomonadati</taxon>
        <taxon>Pseudomonadota</taxon>
        <taxon>Alphaproteobacteria</taxon>
        <taxon>Rhodobacterales</taxon>
        <taxon>Paracoccaceae</taxon>
        <taxon>Paracoccus</taxon>
    </lineage>
</organism>
<dbReference type="STRING" id="336292.SAMN05660710_00140"/>
<evidence type="ECO:0000313" key="2">
    <source>
        <dbReference type="Proteomes" id="UP000199502"/>
    </source>
</evidence>
<dbReference type="Pfam" id="PF01972">
    <property type="entry name" value="SDH_protease"/>
    <property type="match status" value="1"/>
</dbReference>
<accession>A0A1G5BGY2</accession>
<dbReference type="RefSeq" id="WP_090739604.1">
    <property type="nucleotide sequence ID" value="NZ_FMVT01000001.1"/>
</dbReference>
<dbReference type="AlphaFoldDB" id="A0A1G5BGY2"/>
<dbReference type="Gene3D" id="3.90.226.10">
    <property type="entry name" value="2-enoyl-CoA Hydratase, Chain A, domain 1"/>
    <property type="match status" value="1"/>
</dbReference>
<dbReference type="PANTHER" id="PTHR35984:SF1">
    <property type="entry name" value="PERIPLASMIC SERINE PROTEASE"/>
    <property type="match status" value="1"/>
</dbReference>
<dbReference type="InterPro" id="IPR002825">
    <property type="entry name" value="Pept_S49_ser-pept_pro"/>
</dbReference>
<reference evidence="1 2" key="1">
    <citation type="submission" date="2016-10" db="EMBL/GenBank/DDBJ databases">
        <authorList>
            <person name="de Groot N.N."/>
        </authorList>
    </citation>
    <scope>NUCLEOTIDE SEQUENCE [LARGE SCALE GENOMIC DNA]</scope>
    <source>
        <strain evidence="1 2">CGMCC 1.8925</strain>
    </source>
</reference>
<sequence length="316" mass="35230">MPNWHDILGELHEHATTHSVAAQNTLDIVRRKYLRALSDLTGRNVIAYYSGFLTKPGVHGTDINDDDMNAFMSCIHGMERARGLDLILHTPGGGIAATEALVHYLRQMFGQNIRAIIPQIAMSAGTMMALSCREVVMGKQSSLGPIDPQLGGIPADIVVKEFQRAYAEIQQDPVKAHVWAPILNRYTPSFLTQCENAISWSKRFVQEALERNMLADRPDRTQLAEAIVNELSDGMANRAHDKHLSIQHVRDLGIATIQLEDDPQLQDAVLTVHHCFSHTMASSTAIKIVETHEGRANIRHVAQQMPQLQMMQPQQN</sequence>
<dbReference type="GO" id="GO:0006508">
    <property type="term" value="P:proteolysis"/>
    <property type="evidence" value="ECO:0007669"/>
    <property type="project" value="UniProtKB-KW"/>
</dbReference>
<dbReference type="OrthoDB" id="9806253at2"/>
<dbReference type="SUPFAM" id="SSF52096">
    <property type="entry name" value="ClpP/crotonase"/>
    <property type="match status" value="1"/>
</dbReference>
<dbReference type="EMBL" id="FMVT01000001">
    <property type="protein sequence ID" value="SCX89368.1"/>
    <property type="molecule type" value="Genomic_DNA"/>
</dbReference>
<keyword evidence="1" id="KW-0645">Protease</keyword>
<evidence type="ECO:0000313" key="1">
    <source>
        <dbReference type="EMBL" id="SCX89368.1"/>
    </source>
</evidence>
<keyword evidence="1" id="KW-0378">Hydrolase</keyword>
<dbReference type="PANTHER" id="PTHR35984">
    <property type="entry name" value="PERIPLASMIC SERINE PROTEASE"/>
    <property type="match status" value="1"/>
</dbReference>
<proteinExistence type="predicted"/>
<protein>
    <submittedName>
        <fullName evidence="1">Serine protease, ClpP class</fullName>
    </submittedName>
</protein>
<dbReference type="InterPro" id="IPR029045">
    <property type="entry name" value="ClpP/crotonase-like_dom_sf"/>
</dbReference>
<keyword evidence="2" id="KW-1185">Reference proteome</keyword>